<protein>
    <recommendedName>
        <fullName evidence="2">Phage gp6-like head-tail connector protein</fullName>
    </recommendedName>
</protein>
<dbReference type="Gene3D" id="1.10.3230.30">
    <property type="entry name" value="Phage gp6-like head-tail connector protein"/>
    <property type="match status" value="1"/>
</dbReference>
<name>A0A0F9XYJ5_9ZZZZ</name>
<dbReference type="Pfam" id="PF05135">
    <property type="entry name" value="Phage_connect_1"/>
    <property type="match status" value="1"/>
</dbReference>
<reference evidence="1" key="1">
    <citation type="journal article" date="2015" name="Nature">
        <title>Complex archaea that bridge the gap between prokaryotes and eukaryotes.</title>
        <authorList>
            <person name="Spang A."/>
            <person name="Saw J.H."/>
            <person name="Jorgensen S.L."/>
            <person name="Zaremba-Niedzwiedzka K."/>
            <person name="Martijn J."/>
            <person name="Lind A.E."/>
            <person name="van Eijk R."/>
            <person name="Schleper C."/>
            <person name="Guy L."/>
            <person name="Ettema T.J."/>
        </authorList>
    </citation>
    <scope>NUCLEOTIDE SEQUENCE</scope>
</reference>
<dbReference type="CDD" id="cd08054">
    <property type="entry name" value="gp6"/>
    <property type="match status" value="1"/>
</dbReference>
<dbReference type="NCBIfam" id="TIGR01560">
    <property type="entry name" value="put_DNA_pack"/>
    <property type="match status" value="1"/>
</dbReference>
<dbReference type="InterPro" id="IPR006450">
    <property type="entry name" value="Phage_HK97_gp6-like"/>
</dbReference>
<evidence type="ECO:0008006" key="2">
    <source>
        <dbReference type="Google" id="ProtNLM"/>
    </source>
</evidence>
<evidence type="ECO:0000313" key="1">
    <source>
        <dbReference type="EMBL" id="KKN97458.1"/>
    </source>
</evidence>
<dbReference type="AlphaFoldDB" id="A0A0F9XYJ5"/>
<accession>A0A0F9XYJ5</accession>
<dbReference type="InterPro" id="IPR021146">
    <property type="entry name" value="Phage_gp6-like_head-tail"/>
</dbReference>
<organism evidence="1">
    <name type="scientific">marine sediment metagenome</name>
    <dbReference type="NCBI Taxonomy" id="412755"/>
    <lineage>
        <taxon>unclassified sequences</taxon>
        <taxon>metagenomes</taxon>
        <taxon>ecological metagenomes</taxon>
    </lineage>
</organism>
<gene>
    <name evidence="1" type="ORF">LCGC14_0155770</name>
</gene>
<comment type="caution">
    <text evidence="1">The sequence shown here is derived from an EMBL/GenBank/DDBJ whole genome shotgun (WGS) entry which is preliminary data.</text>
</comment>
<dbReference type="EMBL" id="LAZR01000057">
    <property type="protein sequence ID" value="KKN97458.1"/>
    <property type="molecule type" value="Genomic_DNA"/>
</dbReference>
<sequence length="98" mass="10700">MLITIEAAKAHLQMDHNDADAEITQLATEASLLVLDYLKKPAIEWQDEAGLPINVPGPVSVAVKLVLGEIFKNREAAADPLSLSVVRLLDRLREPTFA</sequence>
<proteinExistence type="predicted"/>